<keyword evidence="1" id="KW-1133">Transmembrane helix</keyword>
<dbReference type="EMBL" id="ARYK01000004">
    <property type="protein sequence ID" value="KCZ92357.1"/>
    <property type="molecule type" value="Genomic_DNA"/>
</dbReference>
<comment type="caution">
    <text evidence="2">The sequence shown here is derived from an EMBL/GenBank/DDBJ whole genome shotgun (WGS) entry which is preliminary data.</text>
</comment>
<evidence type="ECO:0000313" key="2">
    <source>
        <dbReference type="EMBL" id="KCZ92357.1"/>
    </source>
</evidence>
<organism evidence="2 3">
    <name type="scientific">Hyphomonas johnsonii MHS-2</name>
    <dbReference type="NCBI Taxonomy" id="1280950"/>
    <lineage>
        <taxon>Bacteria</taxon>
        <taxon>Pseudomonadati</taxon>
        <taxon>Pseudomonadota</taxon>
        <taxon>Alphaproteobacteria</taxon>
        <taxon>Hyphomonadales</taxon>
        <taxon>Hyphomonadaceae</taxon>
        <taxon>Hyphomonas</taxon>
    </lineage>
</organism>
<evidence type="ECO:0000256" key="1">
    <source>
        <dbReference type="SAM" id="Phobius"/>
    </source>
</evidence>
<keyword evidence="3" id="KW-1185">Reference proteome</keyword>
<feature type="transmembrane region" description="Helical" evidence="1">
    <location>
        <begin position="12"/>
        <end position="33"/>
    </location>
</feature>
<protein>
    <submittedName>
        <fullName evidence="2">Uncharacterized protein</fullName>
    </submittedName>
</protein>
<dbReference type="STRING" id="1280950.HJO_09989"/>
<name>A0A059FP12_9PROT</name>
<proteinExistence type="predicted"/>
<keyword evidence="1" id="KW-0812">Transmembrane</keyword>
<dbReference type="RefSeq" id="WP_035616578.1">
    <property type="nucleotide sequence ID" value="NZ_ARYK01000004.1"/>
</dbReference>
<feature type="transmembrane region" description="Helical" evidence="1">
    <location>
        <begin position="45"/>
        <end position="69"/>
    </location>
</feature>
<dbReference type="AlphaFoldDB" id="A0A059FP12"/>
<dbReference type="OrthoDB" id="7632567at2"/>
<gene>
    <name evidence="2" type="ORF">HJO_09989</name>
</gene>
<dbReference type="Proteomes" id="UP000025171">
    <property type="component" value="Unassembled WGS sequence"/>
</dbReference>
<reference evidence="2 3" key="1">
    <citation type="journal article" date="2014" name="Antonie Van Leeuwenhoek">
        <title>Hyphomonas beringensis sp. nov. and Hyphomonas chukchiensis sp. nov., isolated from surface seawater of the Bering Sea and Chukchi Sea.</title>
        <authorList>
            <person name="Li C."/>
            <person name="Lai Q."/>
            <person name="Li G."/>
            <person name="Dong C."/>
            <person name="Wang J."/>
            <person name="Liao Y."/>
            <person name="Shao Z."/>
        </authorList>
    </citation>
    <scope>NUCLEOTIDE SEQUENCE [LARGE SCALE GENOMIC DNA]</scope>
    <source>
        <strain evidence="2 3">MHS-2</strain>
    </source>
</reference>
<evidence type="ECO:0000313" key="3">
    <source>
        <dbReference type="Proteomes" id="UP000025171"/>
    </source>
</evidence>
<sequence length="93" mass="9606">MSKPSFAAKLIGGLAIGAVVATGAVMGLVWLFSRSAMGSDMSGNGWTALLAGTAVSFLVTGVLSTVLILGRRNGFDEGAHEIVWDTHHSDEES</sequence>
<keyword evidence="1" id="KW-0472">Membrane</keyword>
<accession>A0A059FP12</accession>
<dbReference type="PATRIC" id="fig|1280950.3.peg.1997"/>